<dbReference type="EMBL" id="RBTE01000490">
    <property type="protein sequence ID" value="RMT21050.1"/>
    <property type="molecule type" value="Genomic_DNA"/>
</dbReference>
<comment type="caution">
    <text evidence="1">The sequence shown here is derived from an EMBL/GenBank/DDBJ whole genome shotgun (WGS) entry which is preliminary data.</text>
</comment>
<accession>A0A3M5JE28</accession>
<reference evidence="1 2" key="1">
    <citation type="submission" date="2018-08" db="EMBL/GenBank/DDBJ databases">
        <title>Recombination of ecologically and evolutionarily significant loci maintains genetic cohesion in the Pseudomonas syringae species complex.</title>
        <authorList>
            <person name="Dillon M."/>
            <person name="Thakur S."/>
            <person name="Almeida R.N.D."/>
            <person name="Weir B.S."/>
            <person name="Guttman D.S."/>
        </authorList>
    </citation>
    <scope>NUCLEOTIDE SEQUENCE [LARGE SCALE GENOMIC DNA]</scope>
    <source>
        <strain evidence="1 2">ICMP 13684</strain>
    </source>
</reference>
<organism evidence="1 2">
    <name type="scientific">Pseudomonas savastanoi</name>
    <name type="common">Pseudomonas syringae pv. savastanoi</name>
    <dbReference type="NCBI Taxonomy" id="29438"/>
    <lineage>
        <taxon>Bacteria</taxon>
        <taxon>Pseudomonadati</taxon>
        <taxon>Pseudomonadota</taxon>
        <taxon>Gammaproteobacteria</taxon>
        <taxon>Pseudomonadales</taxon>
        <taxon>Pseudomonadaceae</taxon>
        <taxon>Pseudomonas</taxon>
    </lineage>
</organism>
<dbReference type="Proteomes" id="UP000278180">
    <property type="component" value="Unassembled WGS sequence"/>
</dbReference>
<evidence type="ECO:0000313" key="1">
    <source>
        <dbReference type="EMBL" id="RMT21050.1"/>
    </source>
</evidence>
<sequence length="102" mass="11196">MNVVQTAGKSFGDGKLSIHVGTDHPRRNPGGGKAVIDLHNAMDIFLKVGVNENTTEPVDSLRIEVHGDNECDRLIEALEYAVEILKIQKTLNSQIPGEENLY</sequence>
<name>A0A3M5JE28_PSESS</name>
<protein>
    <submittedName>
        <fullName evidence="1">Uncharacterized protein</fullName>
    </submittedName>
</protein>
<evidence type="ECO:0000313" key="2">
    <source>
        <dbReference type="Proteomes" id="UP000278180"/>
    </source>
</evidence>
<proteinExistence type="predicted"/>
<gene>
    <name evidence="1" type="ORF">ALP51_01684</name>
</gene>
<dbReference type="RefSeq" id="WP_057453323.1">
    <property type="nucleotide sequence ID" value="NZ_RBTE01000490.1"/>
</dbReference>
<dbReference type="AlphaFoldDB" id="A0A3M5JE28"/>